<reference evidence="15" key="1">
    <citation type="submission" date="2020-11" db="EMBL/GenBank/DDBJ databases">
        <authorList>
            <person name="Tran Van P."/>
        </authorList>
    </citation>
    <scope>NUCLEOTIDE SEQUENCE</scope>
</reference>
<dbReference type="PANTHER" id="PTHR12442:SF12">
    <property type="entry name" value="DYNEIN AXONEMAL INTERMEDIATE CHAIN 4"/>
    <property type="match status" value="1"/>
</dbReference>
<gene>
    <name evidence="15" type="ORF">DSTB1V02_LOCUS1801</name>
</gene>
<proteinExistence type="predicted"/>
<evidence type="ECO:0000256" key="12">
    <source>
        <dbReference type="PROSITE-ProRule" id="PRU00221"/>
    </source>
</evidence>
<dbReference type="GO" id="GO:0120293">
    <property type="term" value="C:dynein axonemal particle"/>
    <property type="evidence" value="ECO:0007669"/>
    <property type="project" value="UniProtKB-SubCell"/>
</dbReference>
<sequence>MSKFKITKSQFQDMSRLSEETVVDEFGNDVTPLPLVDVTGTEDNSYLDWEKDLVHFFPPTSLLGELKPSRSSSRLSMHSVISIDSAQHTSLSDHDSSKSSLLARVVLYMQETETFWHLEIVGIIVQAGTAEAASVEKRNEAYKKLCAFKEGSDRYMEHETQTLYPPSKTKSTQTHSIRRLSQSCQATSWDMYDHLHSPTPSEKMDVHFEERNQRGDNRGESPDLLSSLLIMQRFIHLNEFSPQYSCYCDLMPIDKVPSLSEEWYRTLKNRKKKRALQKRILGVPAEKQPSIHLLWTYSSPLFMGENVGGITINPQNPHLVAASYCQRGFMNQHNGYVACWSIKNPSCPEKSYNMSSGALCCSFATIHSNLLAVGCYDGTVCVFDVSTPHSCPLAHSVGNGVHSGPVWQVLWIKLRKKVLSFGPVEERRNDHETLVSVGEEGMISQYVLGSNVLVGKPLISLRHMGDDTGDLRSFCMAFDSACETVLCGTGDGGILMYRLSDTDSVANVYKGHTGPVYEIQWNPHAKDVFISCSGDWTVKFWHASFTQPLLTLNTSEGAEGCCWSQTHSTMLALVYLNALEIWDISEDTLHPVALLPAPEEPDGSFHGFTALHFSPILDTLLLGDECGRLHVLKLKKLAEAPSHENQNLLIFAARNPYTFLFYILLCLTPFFMVSAFLSFKLMKAIEARDKEQQRRSKRASNVAKLRKKKD</sequence>
<keyword evidence="5" id="KW-0282">Flagellum</keyword>
<feature type="repeat" description="WD" evidence="12">
    <location>
        <begin position="509"/>
        <end position="551"/>
    </location>
</feature>
<dbReference type="Pfam" id="PF15086">
    <property type="entry name" value="UPF0542"/>
    <property type="match status" value="1"/>
</dbReference>
<dbReference type="OrthoDB" id="6282848at2759"/>
<evidence type="ECO:0000256" key="5">
    <source>
        <dbReference type="ARBA" id="ARBA00022846"/>
    </source>
</evidence>
<evidence type="ECO:0000256" key="3">
    <source>
        <dbReference type="ARBA" id="ARBA00022574"/>
    </source>
</evidence>
<dbReference type="GO" id="GO:0003341">
    <property type="term" value="P:cilium movement"/>
    <property type="evidence" value="ECO:0007669"/>
    <property type="project" value="TreeGrafter"/>
</dbReference>
<dbReference type="SUPFAM" id="SSF50978">
    <property type="entry name" value="WD40 repeat-like"/>
    <property type="match status" value="1"/>
</dbReference>
<dbReference type="InterPro" id="IPR015943">
    <property type="entry name" value="WD40/YVTN_repeat-like_dom_sf"/>
</dbReference>
<dbReference type="AlphaFoldDB" id="A0A7R8X6X0"/>
<dbReference type="GO" id="GO:0005858">
    <property type="term" value="C:axonemal dynein complex"/>
    <property type="evidence" value="ECO:0007669"/>
    <property type="project" value="TreeGrafter"/>
</dbReference>
<keyword evidence="2" id="KW-0963">Cytoplasm</keyword>
<dbReference type="SMART" id="SM00320">
    <property type="entry name" value="WD40"/>
    <property type="match status" value="4"/>
</dbReference>
<dbReference type="InterPro" id="IPR001680">
    <property type="entry name" value="WD40_rpt"/>
</dbReference>
<dbReference type="PANTHER" id="PTHR12442">
    <property type="entry name" value="DYNEIN INTERMEDIATE CHAIN"/>
    <property type="match status" value="1"/>
</dbReference>
<dbReference type="EMBL" id="LR899697">
    <property type="protein sequence ID" value="CAD7241823.1"/>
    <property type="molecule type" value="Genomic_DNA"/>
</dbReference>
<evidence type="ECO:0000256" key="11">
    <source>
        <dbReference type="ARBA" id="ARBA00041557"/>
    </source>
</evidence>
<dbReference type="PROSITE" id="PS50294">
    <property type="entry name" value="WD_REPEATS_REGION"/>
    <property type="match status" value="1"/>
</dbReference>
<dbReference type="InterPro" id="IPR050687">
    <property type="entry name" value="Dynein_IC"/>
</dbReference>
<evidence type="ECO:0000256" key="14">
    <source>
        <dbReference type="SAM" id="Phobius"/>
    </source>
</evidence>
<evidence type="ECO:0000256" key="8">
    <source>
        <dbReference type="ARBA" id="ARBA00023273"/>
    </source>
</evidence>
<accession>A0A7R8X6X0</accession>
<evidence type="ECO:0000256" key="2">
    <source>
        <dbReference type="ARBA" id="ARBA00022490"/>
    </source>
</evidence>
<dbReference type="InterPro" id="IPR027877">
    <property type="entry name" value="Smim15"/>
</dbReference>
<evidence type="ECO:0000256" key="6">
    <source>
        <dbReference type="ARBA" id="ARBA00023069"/>
    </source>
</evidence>
<name>A0A7R8X6X0_9CRUS</name>
<dbReference type="GO" id="GO:0045503">
    <property type="term" value="F:dynein light chain binding"/>
    <property type="evidence" value="ECO:0007669"/>
    <property type="project" value="TreeGrafter"/>
</dbReference>
<keyword evidence="8" id="KW-0966">Cell projection</keyword>
<evidence type="ECO:0000256" key="9">
    <source>
        <dbReference type="ARBA" id="ARBA00024190"/>
    </source>
</evidence>
<dbReference type="Proteomes" id="UP000677054">
    <property type="component" value="Unassembled WGS sequence"/>
</dbReference>
<dbReference type="GO" id="GO:0045504">
    <property type="term" value="F:dynein heavy chain binding"/>
    <property type="evidence" value="ECO:0007669"/>
    <property type="project" value="TreeGrafter"/>
</dbReference>
<dbReference type="InterPro" id="IPR036322">
    <property type="entry name" value="WD40_repeat_dom_sf"/>
</dbReference>
<dbReference type="Pfam" id="PF00400">
    <property type="entry name" value="WD40"/>
    <property type="match status" value="2"/>
</dbReference>
<keyword evidence="14" id="KW-1133">Transmembrane helix</keyword>
<feature type="transmembrane region" description="Helical" evidence="14">
    <location>
        <begin position="659"/>
        <end position="679"/>
    </location>
</feature>
<keyword evidence="3 12" id="KW-0853">WD repeat</keyword>
<evidence type="ECO:0000313" key="15">
    <source>
        <dbReference type="EMBL" id="CAD7241823.1"/>
    </source>
</evidence>
<evidence type="ECO:0000313" key="16">
    <source>
        <dbReference type="Proteomes" id="UP000677054"/>
    </source>
</evidence>
<keyword evidence="14" id="KW-0472">Membrane</keyword>
<evidence type="ECO:0000256" key="10">
    <source>
        <dbReference type="ARBA" id="ARBA00040002"/>
    </source>
</evidence>
<evidence type="ECO:0000256" key="4">
    <source>
        <dbReference type="ARBA" id="ARBA00022737"/>
    </source>
</evidence>
<organism evidence="15">
    <name type="scientific">Darwinula stevensoni</name>
    <dbReference type="NCBI Taxonomy" id="69355"/>
    <lineage>
        <taxon>Eukaryota</taxon>
        <taxon>Metazoa</taxon>
        <taxon>Ecdysozoa</taxon>
        <taxon>Arthropoda</taxon>
        <taxon>Crustacea</taxon>
        <taxon>Oligostraca</taxon>
        <taxon>Ostracoda</taxon>
        <taxon>Podocopa</taxon>
        <taxon>Podocopida</taxon>
        <taxon>Darwinulocopina</taxon>
        <taxon>Darwinuloidea</taxon>
        <taxon>Darwinulidae</taxon>
        <taxon>Darwinula</taxon>
    </lineage>
</organism>
<evidence type="ECO:0000256" key="1">
    <source>
        <dbReference type="ARBA" id="ARBA00004611"/>
    </source>
</evidence>
<dbReference type="PROSITE" id="PS50082">
    <property type="entry name" value="WD_REPEATS_2"/>
    <property type="match status" value="1"/>
</dbReference>
<keyword evidence="4" id="KW-0677">Repeat</keyword>
<protein>
    <recommendedName>
        <fullName evidence="10">Dynein axonemal intermediate chain 4</fullName>
    </recommendedName>
    <alternativeName>
        <fullName evidence="11">WD repeat-containing protein 78</fullName>
    </alternativeName>
</protein>
<comment type="subcellular location">
    <subcellularLocation>
        <location evidence="1">Cytoplasm</location>
        <location evidence="1">Cytoskeleton</location>
        <location evidence="1">Flagellum axoneme</location>
    </subcellularLocation>
    <subcellularLocation>
        <location evidence="9">Dynein axonemal particle</location>
    </subcellularLocation>
</comment>
<keyword evidence="6" id="KW-0969">Cilium</keyword>
<dbReference type="EMBL" id="CAJPEV010000180">
    <property type="protein sequence ID" value="CAG0881922.1"/>
    <property type="molecule type" value="Genomic_DNA"/>
</dbReference>
<keyword evidence="16" id="KW-1185">Reference proteome</keyword>
<evidence type="ECO:0000256" key="13">
    <source>
        <dbReference type="SAM" id="MobiDB-lite"/>
    </source>
</evidence>
<feature type="region of interest" description="Disordered" evidence="13">
    <location>
        <begin position="690"/>
        <end position="710"/>
    </location>
</feature>
<dbReference type="Gene3D" id="2.130.10.10">
    <property type="entry name" value="YVTN repeat-like/Quinoprotein amine dehydrogenase"/>
    <property type="match status" value="2"/>
</dbReference>
<keyword evidence="14" id="KW-0812">Transmembrane</keyword>
<keyword evidence="7" id="KW-0206">Cytoskeleton</keyword>
<evidence type="ECO:0000256" key="7">
    <source>
        <dbReference type="ARBA" id="ARBA00023212"/>
    </source>
</evidence>